<evidence type="ECO:0000313" key="2">
    <source>
        <dbReference type="Proteomes" id="UP000297839"/>
    </source>
</evidence>
<dbReference type="PANTHER" id="PTHR43861:SF6">
    <property type="entry name" value="METHYLTRANSFERASE TYPE 11"/>
    <property type="match status" value="1"/>
</dbReference>
<dbReference type="GO" id="GO:0008168">
    <property type="term" value="F:methyltransferase activity"/>
    <property type="evidence" value="ECO:0007669"/>
    <property type="project" value="UniProtKB-KW"/>
</dbReference>
<sequence length="281" mass="30906">MEENLQQDKLSSFSFASRKLPEYMCHHLVRCSRCDVVYADRPPSQGELAQAYHTADYDSSEEANDAAASYAAAIRPVLAQLPQRGSALEIGTGTGIFLEHLGQEGFSDLAGVEPSTAAVASAPAHRRAWIREAMFVEDDYAPRSFDLICCFMTMEHVRDPLEIARSASRLLRPGGAFVTVTHDYHSWVNKLLGKRSPIIDVEHLQLFSQASLQHLFTGAGFTRFGARPFVNRYSLRYWTRLAPLPSGPKAQLSKVLDATGIGRSRLGVNVGNTIAHGFVPG</sequence>
<dbReference type="AlphaFoldDB" id="A0A4Z0BS52"/>
<protein>
    <submittedName>
        <fullName evidence="1">Class I SAM-dependent methyltransferase</fullName>
    </submittedName>
</protein>
<dbReference type="CDD" id="cd02440">
    <property type="entry name" value="AdoMet_MTases"/>
    <property type="match status" value="1"/>
</dbReference>
<name>A0A4Z0BS52_9BURK</name>
<dbReference type="Proteomes" id="UP000297839">
    <property type="component" value="Unassembled WGS sequence"/>
</dbReference>
<dbReference type="Gene3D" id="3.40.50.150">
    <property type="entry name" value="Vaccinia Virus protein VP39"/>
    <property type="match status" value="1"/>
</dbReference>
<keyword evidence="1" id="KW-0489">Methyltransferase</keyword>
<dbReference type="EMBL" id="SMLK01000003">
    <property type="protein sequence ID" value="TFZ02126.1"/>
    <property type="molecule type" value="Genomic_DNA"/>
</dbReference>
<keyword evidence="2" id="KW-1185">Reference proteome</keyword>
<dbReference type="PANTHER" id="PTHR43861">
    <property type="entry name" value="TRANS-ACONITATE 2-METHYLTRANSFERASE-RELATED"/>
    <property type="match status" value="1"/>
</dbReference>
<dbReference type="GO" id="GO:0032259">
    <property type="term" value="P:methylation"/>
    <property type="evidence" value="ECO:0007669"/>
    <property type="project" value="UniProtKB-KW"/>
</dbReference>
<proteinExistence type="predicted"/>
<accession>A0A4Z0BS52</accession>
<keyword evidence="1" id="KW-0808">Transferase</keyword>
<dbReference type="SUPFAM" id="SSF53335">
    <property type="entry name" value="S-adenosyl-L-methionine-dependent methyltransferases"/>
    <property type="match status" value="1"/>
</dbReference>
<dbReference type="OrthoDB" id="9816564at2"/>
<organism evidence="1 2">
    <name type="scientific">Ramlibacter humi</name>
    <dbReference type="NCBI Taxonomy" id="2530451"/>
    <lineage>
        <taxon>Bacteria</taxon>
        <taxon>Pseudomonadati</taxon>
        <taxon>Pseudomonadota</taxon>
        <taxon>Betaproteobacteria</taxon>
        <taxon>Burkholderiales</taxon>
        <taxon>Comamonadaceae</taxon>
        <taxon>Ramlibacter</taxon>
    </lineage>
</organism>
<dbReference type="Pfam" id="PF13489">
    <property type="entry name" value="Methyltransf_23"/>
    <property type="match status" value="1"/>
</dbReference>
<evidence type="ECO:0000313" key="1">
    <source>
        <dbReference type="EMBL" id="TFZ02126.1"/>
    </source>
</evidence>
<dbReference type="InterPro" id="IPR029063">
    <property type="entry name" value="SAM-dependent_MTases_sf"/>
</dbReference>
<comment type="caution">
    <text evidence="1">The sequence shown here is derived from an EMBL/GenBank/DDBJ whole genome shotgun (WGS) entry which is preliminary data.</text>
</comment>
<gene>
    <name evidence="1" type="ORF">EZ216_12420</name>
</gene>
<reference evidence="1 2" key="1">
    <citation type="submission" date="2019-03" db="EMBL/GenBank/DDBJ databases">
        <title>Ramlibacter sp. 18x22-1, whole genome shotgun sequence.</title>
        <authorList>
            <person name="Zhang X."/>
            <person name="Feng G."/>
            <person name="Zhu H."/>
        </authorList>
    </citation>
    <scope>NUCLEOTIDE SEQUENCE [LARGE SCALE GENOMIC DNA]</scope>
    <source>
        <strain evidence="1 2">18x22-1</strain>
    </source>
</reference>